<sequence>MKRLKIRESQGIETVETLGAGCPFFVVDNYFAYYDPHRQALVKLAPKSDPSIGNWPHSLLGEGKYILITRYLPGGKPKYLDPPENFRLALRNLLTGEVTDLPKTLPYNPQYRYAFTTDMRYCFYRKIWADDPNHPIFNPPSALGHNFGEIYRSLRNNTDVHTGLYRCDLATGETEELFKVDGTDIAHTPALSINPQGTTAIVKIPIIKHDPPTVAHIQYDVTNRKIVRVLDDYYLKTSTGWNAEGTKCTFEETRRWTMRILDFAENIVEGRDLNKGLHEPGSGAQDGAMFVHGIANDGRVYASGEKGKTLIIQLIDIKTGEREELFRITSEEIKYATFAQNTKDFYLKPAD</sequence>
<comment type="caution">
    <text evidence="1">The sequence shown here is derived from an EMBL/GenBank/DDBJ whole genome shotgun (WGS) entry which is preliminary data.</text>
</comment>
<dbReference type="EMBL" id="JBHUOP010000001">
    <property type="protein sequence ID" value="MFD2839110.1"/>
    <property type="molecule type" value="Genomic_DNA"/>
</dbReference>
<gene>
    <name evidence="1" type="ORF">ACFSYH_00785</name>
</gene>
<organism evidence="1 2">
    <name type="scientific">Populibacterium corticicola</name>
    <dbReference type="NCBI Taxonomy" id="1812826"/>
    <lineage>
        <taxon>Bacteria</taxon>
        <taxon>Bacillati</taxon>
        <taxon>Actinomycetota</taxon>
        <taxon>Actinomycetes</taxon>
        <taxon>Micrococcales</taxon>
        <taxon>Jonesiaceae</taxon>
        <taxon>Populibacterium</taxon>
    </lineage>
</organism>
<evidence type="ECO:0000313" key="2">
    <source>
        <dbReference type="Proteomes" id="UP001597391"/>
    </source>
</evidence>
<protein>
    <submittedName>
        <fullName evidence="1">Uncharacterized protein</fullName>
    </submittedName>
</protein>
<evidence type="ECO:0000313" key="1">
    <source>
        <dbReference type="EMBL" id="MFD2839110.1"/>
    </source>
</evidence>
<dbReference type="Proteomes" id="UP001597391">
    <property type="component" value="Unassembled WGS sequence"/>
</dbReference>
<reference evidence="2" key="1">
    <citation type="journal article" date="2019" name="Int. J. Syst. Evol. Microbiol.">
        <title>The Global Catalogue of Microorganisms (GCM) 10K type strain sequencing project: providing services to taxonomists for standard genome sequencing and annotation.</title>
        <authorList>
            <consortium name="The Broad Institute Genomics Platform"/>
            <consortium name="The Broad Institute Genome Sequencing Center for Infectious Disease"/>
            <person name="Wu L."/>
            <person name="Ma J."/>
        </authorList>
    </citation>
    <scope>NUCLEOTIDE SEQUENCE [LARGE SCALE GENOMIC DNA]</scope>
    <source>
        <strain evidence="2">KCTC 33576</strain>
    </source>
</reference>
<proteinExistence type="predicted"/>
<accession>A0ABW5XC54</accession>
<dbReference type="SUPFAM" id="SSF63829">
    <property type="entry name" value="Calcium-dependent phosphotriesterase"/>
    <property type="match status" value="1"/>
</dbReference>
<name>A0ABW5XC54_9MICO</name>
<dbReference type="RefSeq" id="WP_377464531.1">
    <property type="nucleotide sequence ID" value="NZ_JBHUOP010000001.1"/>
</dbReference>
<keyword evidence="2" id="KW-1185">Reference proteome</keyword>